<dbReference type="PROSITE" id="PS50082">
    <property type="entry name" value="WD_REPEATS_2"/>
    <property type="match status" value="5"/>
</dbReference>
<dbReference type="EMBL" id="CP001325">
    <property type="protein sequence ID" value="ACO63197.1"/>
    <property type="molecule type" value="Genomic_DNA"/>
</dbReference>
<dbReference type="PANTHER" id="PTHR19845:SF0">
    <property type="entry name" value="KATANIN P80 WD40 REPEAT-CONTAINING SUBUNIT B1"/>
    <property type="match status" value="1"/>
</dbReference>
<dbReference type="InterPro" id="IPR026962">
    <property type="entry name" value="KTNB1"/>
</dbReference>
<proteinExistence type="inferred from homology"/>
<dbReference type="SMART" id="SM00320">
    <property type="entry name" value="WD40"/>
    <property type="match status" value="6"/>
</dbReference>
<feature type="repeat" description="WD" evidence="8">
    <location>
        <begin position="54"/>
        <end position="95"/>
    </location>
</feature>
<feature type="region of interest" description="Disordered" evidence="9">
    <location>
        <begin position="610"/>
        <end position="724"/>
    </location>
</feature>
<keyword evidence="6 7" id="KW-0206">Cytoskeleton</keyword>
<protein>
    <recommendedName>
        <fullName evidence="7">Katanin p80 WD40 repeat-containing subunit B1 homolog</fullName>
    </recommendedName>
</protein>
<comment type="similarity">
    <text evidence="7">Belongs to the WD repeat KATNB1 family.</text>
</comment>
<dbReference type="InterPro" id="IPR001680">
    <property type="entry name" value="WD40_rpt"/>
</dbReference>
<feature type="domain" description="Katanin p80 subunit C-terminal" evidence="10">
    <location>
        <begin position="725"/>
        <end position="889"/>
    </location>
</feature>
<dbReference type="Proteomes" id="UP000002009">
    <property type="component" value="Chromosome 4"/>
</dbReference>
<dbReference type="PANTHER" id="PTHR19845">
    <property type="entry name" value="KATANIN P80 SUBUNIT"/>
    <property type="match status" value="1"/>
</dbReference>
<keyword evidence="12" id="KW-1185">Reference proteome</keyword>
<dbReference type="InterPro" id="IPR020472">
    <property type="entry name" value="WD40_PAC1"/>
</dbReference>
<dbReference type="GO" id="GO:0005874">
    <property type="term" value="C:microtubule"/>
    <property type="evidence" value="ECO:0007669"/>
    <property type="project" value="UniProtKB-KW"/>
</dbReference>
<dbReference type="HAMAP" id="MF_03022">
    <property type="entry name" value="Katanin_p80_B1"/>
    <property type="match status" value="1"/>
</dbReference>
<feature type="region of interest" description="Disordered" evidence="9">
    <location>
        <begin position="444"/>
        <end position="554"/>
    </location>
</feature>
<dbReference type="OMA" id="APPMNRD"/>
<evidence type="ECO:0000313" key="12">
    <source>
        <dbReference type="Proteomes" id="UP000002009"/>
    </source>
</evidence>
<keyword evidence="2 7" id="KW-0963">Cytoplasm</keyword>
<evidence type="ECO:0000256" key="5">
    <source>
        <dbReference type="ARBA" id="ARBA00022737"/>
    </source>
</evidence>
<dbReference type="Pfam" id="PF00400">
    <property type="entry name" value="WD40"/>
    <property type="match status" value="5"/>
</dbReference>
<comment type="function">
    <text evidence="7">May participate in a complex which severs microtubules in an ATP-dependent manner. Microtubule severing may promote rapid reorganization of cellular microtubule arrays.</text>
</comment>
<gene>
    <name evidence="11" type="primary">PF15</name>
    <name evidence="11" type="ORF">MICPUN_104810</name>
</gene>
<feature type="compositionally biased region" description="Acidic residues" evidence="9">
    <location>
        <begin position="477"/>
        <end position="488"/>
    </location>
</feature>
<dbReference type="PROSITE" id="PS50294">
    <property type="entry name" value="WD_REPEATS_REGION"/>
    <property type="match status" value="5"/>
</dbReference>
<dbReference type="RefSeq" id="XP_002501939.1">
    <property type="nucleotide sequence ID" value="XM_002501893.1"/>
</dbReference>
<feature type="compositionally biased region" description="Pro residues" evidence="9">
    <location>
        <begin position="668"/>
        <end position="677"/>
    </location>
</feature>
<dbReference type="Gene3D" id="2.130.10.10">
    <property type="entry name" value="YVTN repeat-like/Quinoprotein amine dehydrogenase"/>
    <property type="match status" value="2"/>
</dbReference>
<evidence type="ECO:0000256" key="6">
    <source>
        <dbReference type="ARBA" id="ARBA00023212"/>
    </source>
</evidence>
<feature type="repeat" description="WD" evidence="8">
    <location>
        <begin position="180"/>
        <end position="221"/>
    </location>
</feature>
<keyword evidence="4 7" id="KW-0493">Microtubule</keyword>
<dbReference type="STRING" id="296587.C1E4X3"/>
<evidence type="ECO:0000256" key="3">
    <source>
        <dbReference type="ARBA" id="ARBA00022574"/>
    </source>
</evidence>
<evidence type="ECO:0000259" key="10">
    <source>
        <dbReference type="Pfam" id="PF13925"/>
    </source>
</evidence>
<sequence>MVKRAYRLQEFNAHQSAVNCLKIGRKSSGVMVTGGDDKKVNLWSIGKSSPILSLAGHQSAVECVTFDNAEEVVVAGAAGGTLKLWDLEEAKVVRTLTGHRSNVISVDFHPFGEFFASGSLDCNTKIWDIRRKGCIHTYKGHDRGVSVAKFSPDGKWVLSGGQDGRVKLWDLTAGRLLRELPAHDGPVTSVEFHPNELLVATGSADRTVKFWDLETFDLVDTCVEATGVRSMLFTPEGDALLTGTSEFLKVWRWEPARCCDAVDVSWTKLADLSTHEGKLLGASCSNSFVGVWVVDLAKCEPFHSGKELGPGGGGTRDAPDRTLGAVENRAREPPTCSGRAEEAVAAAQLAAKARVVASEERAREAAAGAAGATTREPRGSGSVRIDHRIDHQGSRMEMNSGFAAAHGIGADPLADKPKVVYVANPPTPPTPLTRALNLAVPETRAVPESAAESGPRGVESRDQSDWETDQGSAKDESDADEVIEEDLPMEPTEPDVVVSPPGGLHDSAELRRSMPPPTIEVHQSPAPSPTPSPAKSNARVTHVSTHATRQSRERGRYVHAATGMGSSRAFDLDVLRSAALEAETEFVATGMDGGGSSERANDGENTLAAAMARARAERERANNGGVGDGGGIRDGRVAEVKVDRGRGSPETKPNRREVPETKASPETKAPPPPPPAAAPKSPGGPRGINFAAFLPGGGGGGGAPASPPPPSEEEVLRRLGGPDGGTVSGILTARLTTLTACKNMWVKGDTRGVAETLAKSGDQSAVVDVATAALDAPAVAGGHETLTLELAAALTPLMRDLLKSPHASYVDLALRFARTVARRFMSLLKSAPEAMEAVRRGGIGVDLVGEERATRAYSCVHALEALRPQLETIDRGGGELAPRAREMRGLLDQMSAE</sequence>
<feature type="repeat" description="WD" evidence="8">
    <location>
        <begin position="96"/>
        <end position="137"/>
    </location>
</feature>
<comment type="subcellular location">
    <subcellularLocation>
        <location evidence="1 7">Cytoplasm</location>
        <location evidence="1 7">Cytoskeleton</location>
    </subcellularLocation>
</comment>
<reference evidence="11 12" key="1">
    <citation type="journal article" date="2009" name="Science">
        <title>Green evolution and dynamic adaptations revealed by genomes of the marine picoeukaryotes Micromonas.</title>
        <authorList>
            <person name="Worden A.Z."/>
            <person name="Lee J.H."/>
            <person name="Mock T."/>
            <person name="Rouze P."/>
            <person name="Simmons M.P."/>
            <person name="Aerts A.L."/>
            <person name="Allen A.E."/>
            <person name="Cuvelier M.L."/>
            <person name="Derelle E."/>
            <person name="Everett M.V."/>
            <person name="Foulon E."/>
            <person name="Grimwood J."/>
            <person name="Gundlach H."/>
            <person name="Henrissat B."/>
            <person name="Napoli C."/>
            <person name="McDonald S.M."/>
            <person name="Parker M.S."/>
            <person name="Rombauts S."/>
            <person name="Salamov A."/>
            <person name="Von Dassow P."/>
            <person name="Badger J.H."/>
            <person name="Coutinho P.M."/>
            <person name="Demir E."/>
            <person name="Dubchak I."/>
            <person name="Gentemann C."/>
            <person name="Eikrem W."/>
            <person name="Gready J.E."/>
            <person name="John U."/>
            <person name="Lanier W."/>
            <person name="Lindquist E.A."/>
            <person name="Lucas S."/>
            <person name="Mayer K.F."/>
            <person name="Moreau H."/>
            <person name="Not F."/>
            <person name="Otillar R."/>
            <person name="Panaud O."/>
            <person name="Pangilinan J."/>
            <person name="Paulsen I."/>
            <person name="Piegu B."/>
            <person name="Poliakov A."/>
            <person name="Robbens S."/>
            <person name="Schmutz J."/>
            <person name="Toulza E."/>
            <person name="Wyss T."/>
            <person name="Zelensky A."/>
            <person name="Zhou K."/>
            <person name="Armbrust E.V."/>
            <person name="Bhattacharya D."/>
            <person name="Goodenough U.W."/>
            <person name="Van de Peer Y."/>
            <person name="Grigoriev I.V."/>
        </authorList>
    </citation>
    <scope>NUCLEOTIDE SEQUENCE [LARGE SCALE GENOMIC DNA]</scope>
    <source>
        <strain evidence="12">RCC299 / NOUM17</strain>
    </source>
</reference>
<dbReference type="InParanoid" id="C1E4X3"/>
<dbReference type="InterPro" id="IPR019775">
    <property type="entry name" value="WD40_repeat_CS"/>
</dbReference>
<dbReference type="GO" id="GO:0007019">
    <property type="term" value="P:microtubule depolymerization"/>
    <property type="evidence" value="ECO:0007669"/>
    <property type="project" value="TreeGrafter"/>
</dbReference>
<dbReference type="AlphaFoldDB" id="C1E4X3"/>
<feature type="compositionally biased region" description="Low complexity" evidence="9">
    <location>
        <begin position="365"/>
        <end position="374"/>
    </location>
</feature>
<feature type="region of interest" description="Disordered" evidence="9">
    <location>
        <begin position="365"/>
        <end position="384"/>
    </location>
</feature>
<dbReference type="InterPro" id="IPR015943">
    <property type="entry name" value="WD40/YVTN_repeat-like_dom_sf"/>
</dbReference>
<dbReference type="PRINTS" id="PR00320">
    <property type="entry name" value="GPROTEINBRPT"/>
</dbReference>
<dbReference type="InterPro" id="IPR028021">
    <property type="entry name" value="Katanin_C-terminal"/>
</dbReference>
<dbReference type="CDD" id="cd00200">
    <property type="entry name" value="WD40"/>
    <property type="match status" value="1"/>
</dbReference>
<feature type="repeat" description="WD" evidence="8">
    <location>
        <begin position="138"/>
        <end position="179"/>
    </location>
</feature>
<name>C1E4X3_MICCC</name>
<dbReference type="Pfam" id="PF13925">
    <property type="entry name" value="Katanin_con80"/>
    <property type="match status" value="1"/>
</dbReference>
<evidence type="ECO:0000256" key="9">
    <source>
        <dbReference type="SAM" id="MobiDB-lite"/>
    </source>
</evidence>
<dbReference type="GeneID" id="8242820"/>
<dbReference type="PROSITE" id="PS00678">
    <property type="entry name" value="WD_REPEATS_1"/>
    <property type="match status" value="2"/>
</dbReference>
<dbReference type="GO" id="GO:0008017">
    <property type="term" value="F:microtubule binding"/>
    <property type="evidence" value="ECO:0007669"/>
    <property type="project" value="UniProtKB-UniRule"/>
</dbReference>
<dbReference type="InterPro" id="IPR036322">
    <property type="entry name" value="WD40_repeat_dom_sf"/>
</dbReference>
<evidence type="ECO:0000256" key="2">
    <source>
        <dbReference type="ARBA" id="ARBA00022490"/>
    </source>
</evidence>
<evidence type="ECO:0000256" key="8">
    <source>
        <dbReference type="PROSITE-ProRule" id="PRU00221"/>
    </source>
</evidence>
<evidence type="ECO:0000256" key="7">
    <source>
        <dbReference type="HAMAP-Rule" id="MF_03022"/>
    </source>
</evidence>
<dbReference type="FunFam" id="2.130.10.10:FF:000462">
    <property type="entry name" value="Katanin p80 WD40 repeat-containing subunit B1"/>
    <property type="match status" value="1"/>
</dbReference>
<dbReference type="GO" id="GO:0005737">
    <property type="term" value="C:cytoplasm"/>
    <property type="evidence" value="ECO:0007669"/>
    <property type="project" value="UniProtKB-UniRule"/>
</dbReference>
<dbReference type="OrthoDB" id="256303at2759"/>
<dbReference type="GO" id="GO:0051013">
    <property type="term" value="P:microtubule severing"/>
    <property type="evidence" value="ECO:0007669"/>
    <property type="project" value="UniProtKB-UniRule"/>
</dbReference>
<dbReference type="SUPFAM" id="SSF50978">
    <property type="entry name" value="WD40 repeat-like"/>
    <property type="match status" value="1"/>
</dbReference>
<accession>C1E4X3</accession>
<evidence type="ECO:0000256" key="1">
    <source>
        <dbReference type="ARBA" id="ARBA00004245"/>
    </source>
</evidence>
<keyword evidence="5" id="KW-0677">Repeat</keyword>
<evidence type="ECO:0000256" key="4">
    <source>
        <dbReference type="ARBA" id="ARBA00022701"/>
    </source>
</evidence>
<feature type="repeat" description="WD" evidence="8">
    <location>
        <begin position="11"/>
        <end position="53"/>
    </location>
</feature>
<dbReference type="FunCoup" id="C1E4X3">
    <property type="interactions" value="517"/>
</dbReference>
<evidence type="ECO:0000313" key="11">
    <source>
        <dbReference type="EMBL" id="ACO63197.1"/>
    </source>
</evidence>
<keyword evidence="3 8" id="KW-0853">WD repeat</keyword>
<dbReference type="KEGG" id="mis:MICPUN_104810"/>
<organism evidence="11 12">
    <name type="scientific">Micromonas commoda (strain RCC299 / NOUM17 / CCMP2709)</name>
    <name type="common">Picoplanktonic green alga</name>
    <dbReference type="NCBI Taxonomy" id="296587"/>
    <lineage>
        <taxon>Eukaryota</taxon>
        <taxon>Viridiplantae</taxon>
        <taxon>Chlorophyta</taxon>
        <taxon>Mamiellophyceae</taxon>
        <taxon>Mamiellales</taxon>
        <taxon>Mamiellaceae</taxon>
        <taxon>Micromonas</taxon>
    </lineage>
</organism>
<dbReference type="GO" id="GO:0008352">
    <property type="term" value="C:katanin complex"/>
    <property type="evidence" value="ECO:0007669"/>
    <property type="project" value="InterPro"/>
</dbReference>
<dbReference type="eggNOG" id="KOG0267">
    <property type="taxonomic scope" value="Eukaryota"/>
</dbReference>
<feature type="compositionally biased region" description="Basic and acidic residues" evidence="9">
    <location>
        <begin position="631"/>
        <end position="665"/>
    </location>
</feature>